<accession>A0A1V9Z3Z6</accession>
<evidence type="ECO:0000313" key="2">
    <source>
        <dbReference type="EMBL" id="OQR92637.1"/>
    </source>
</evidence>
<dbReference type="STRING" id="1202772.A0A1V9Z3Z6"/>
<gene>
    <name evidence="2" type="ORF">ACHHYP_03460</name>
</gene>
<sequence>MKRRRGATPSVFASVLLHDHLLSTISAYQQGLYEELVPIYREWASMQTSDGQFLFLIDQYLLYMDPVSLQKLHVHTKHPRFLLHLAIVQGHMTQLRRWLRCVGHAWINHDTMNCAARHGQLEIVKYLVVETSLKCSADAMAYAAANGHLHVVQYFYEHNADLATAYAFHQAAEYGHLPVVAYFWKHCPATYSKCAMDYAAANGHLAVVRFLHFNALHGGVCSTNAMDFAAANGHLHVVRFLHEHRTEGCTWNAMDEAAVNGYYDIVKYLAEHRKEGCSKEAIRGAAGNGHDDIVAYLRDHGLTTRRESWKYDHTIVDGHDIAIVGDAWPSIEDSLDFLMDSMTQRQR</sequence>
<dbReference type="OrthoDB" id="63159at2759"/>
<evidence type="ECO:0000313" key="3">
    <source>
        <dbReference type="Proteomes" id="UP000243579"/>
    </source>
</evidence>
<dbReference type="Gene3D" id="1.25.40.20">
    <property type="entry name" value="Ankyrin repeat-containing domain"/>
    <property type="match status" value="2"/>
</dbReference>
<dbReference type="EMBL" id="JNBR01000451">
    <property type="protein sequence ID" value="OQR92637.1"/>
    <property type="molecule type" value="Genomic_DNA"/>
</dbReference>
<dbReference type="PANTHER" id="PTHR46586:SF3">
    <property type="entry name" value="ANKYRIN REPEAT-CONTAINING PROTEIN"/>
    <property type="match status" value="1"/>
</dbReference>
<evidence type="ECO:0000256" key="1">
    <source>
        <dbReference type="SAM" id="SignalP"/>
    </source>
</evidence>
<feature type="signal peptide" evidence="1">
    <location>
        <begin position="1"/>
        <end position="27"/>
    </location>
</feature>
<keyword evidence="1" id="KW-0732">Signal</keyword>
<protein>
    <submittedName>
        <fullName evidence="2">Uncharacterized protein</fullName>
    </submittedName>
</protein>
<reference evidence="2 3" key="1">
    <citation type="journal article" date="2014" name="Genome Biol. Evol.">
        <title>The secreted proteins of Achlya hypogyna and Thraustotheca clavata identify the ancestral oomycete secretome and reveal gene acquisitions by horizontal gene transfer.</title>
        <authorList>
            <person name="Misner I."/>
            <person name="Blouin N."/>
            <person name="Leonard G."/>
            <person name="Richards T.A."/>
            <person name="Lane C.E."/>
        </authorList>
    </citation>
    <scope>NUCLEOTIDE SEQUENCE [LARGE SCALE GENOMIC DNA]</scope>
    <source>
        <strain evidence="2 3">ATCC 48635</strain>
    </source>
</reference>
<comment type="caution">
    <text evidence="2">The sequence shown here is derived from an EMBL/GenBank/DDBJ whole genome shotgun (WGS) entry which is preliminary data.</text>
</comment>
<name>A0A1V9Z3Z6_ACHHY</name>
<organism evidence="2 3">
    <name type="scientific">Achlya hypogyna</name>
    <name type="common">Oomycete</name>
    <name type="synonym">Protoachlya hypogyna</name>
    <dbReference type="NCBI Taxonomy" id="1202772"/>
    <lineage>
        <taxon>Eukaryota</taxon>
        <taxon>Sar</taxon>
        <taxon>Stramenopiles</taxon>
        <taxon>Oomycota</taxon>
        <taxon>Saprolegniomycetes</taxon>
        <taxon>Saprolegniales</taxon>
        <taxon>Achlyaceae</taxon>
        <taxon>Achlya</taxon>
    </lineage>
</organism>
<dbReference type="AlphaFoldDB" id="A0A1V9Z3Z6"/>
<proteinExistence type="predicted"/>
<dbReference type="PANTHER" id="PTHR46586">
    <property type="entry name" value="ANKYRIN REPEAT-CONTAINING PROTEIN"/>
    <property type="match status" value="1"/>
</dbReference>
<keyword evidence="3" id="KW-1185">Reference proteome</keyword>
<feature type="chain" id="PRO_5012144830" evidence="1">
    <location>
        <begin position="28"/>
        <end position="347"/>
    </location>
</feature>
<dbReference type="Pfam" id="PF12796">
    <property type="entry name" value="Ank_2"/>
    <property type="match status" value="2"/>
</dbReference>
<dbReference type="SUPFAM" id="SSF48403">
    <property type="entry name" value="Ankyrin repeat"/>
    <property type="match status" value="1"/>
</dbReference>
<dbReference type="InterPro" id="IPR002110">
    <property type="entry name" value="Ankyrin_rpt"/>
</dbReference>
<dbReference type="InterPro" id="IPR052050">
    <property type="entry name" value="SecEffector_AnkRepeat"/>
</dbReference>
<dbReference type="InterPro" id="IPR036770">
    <property type="entry name" value="Ankyrin_rpt-contain_sf"/>
</dbReference>
<dbReference type="Proteomes" id="UP000243579">
    <property type="component" value="Unassembled WGS sequence"/>
</dbReference>